<dbReference type="PANTHER" id="PTHR37812:SF1">
    <property type="entry name" value="MU-LIKE PROPHAGE FLUMU PROTEIN C"/>
    <property type="match status" value="1"/>
</dbReference>
<keyword evidence="3" id="KW-1185">Reference proteome</keyword>
<evidence type="ECO:0000313" key="2">
    <source>
        <dbReference type="EMBL" id="SNR59507.1"/>
    </source>
</evidence>
<dbReference type="OrthoDB" id="5465334at2"/>
<accession>A0A238XKP1</accession>
<dbReference type="SUPFAM" id="SSF46689">
    <property type="entry name" value="Homeodomain-like"/>
    <property type="match status" value="1"/>
</dbReference>
<dbReference type="PANTHER" id="PTHR37812">
    <property type="entry name" value="MU-LIKE PROPHAGE FLUMU PROTEIN C"/>
    <property type="match status" value="1"/>
</dbReference>
<dbReference type="Gene3D" id="1.10.10.60">
    <property type="entry name" value="Homeodomain-like"/>
    <property type="match status" value="1"/>
</dbReference>
<dbReference type="RefSeq" id="WP_089270880.1">
    <property type="nucleotide sequence ID" value="NZ_FZOC01000001.1"/>
</dbReference>
<dbReference type="AlphaFoldDB" id="A0A238XKP1"/>
<proteinExistence type="predicted"/>
<dbReference type="Proteomes" id="UP000198324">
    <property type="component" value="Unassembled WGS sequence"/>
</dbReference>
<protein>
    <submittedName>
        <fullName evidence="2">Mor transcription activator family protein</fullName>
    </submittedName>
</protein>
<organism evidence="2 3">
    <name type="scientific">Humidesulfovibrio mexicanus</name>
    <dbReference type="NCBI Taxonomy" id="147047"/>
    <lineage>
        <taxon>Bacteria</taxon>
        <taxon>Pseudomonadati</taxon>
        <taxon>Thermodesulfobacteriota</taxon>
        <taxon>Desulfovibrionia</taxon>
        <taxon>Desulfovibrionales</taxon>
        <taxon>Desulfovibrionaceae</taxon>
        <taxon>Humidesulfovibrio</taxon>
    </lineage>
</organism>
<evidence type="ECO:0000259" key="1">
    <source>
        <dbReference type="Pfam" id="PF08765"/>
    </source>
</evidence>
<dbReference type="InterPro" id="IPR009057">
    <property type="entry name" value="Homeodomain-like_sf"/>
</dbReference>
<gene>
    <name evidence="2" type="ORF">SAMN04488503_0232</name>
</gene>
<evidence type="ECO:0000313" key="3">
    <source>
        <dbReference type="Proteomes" id="UP000198324"/>
    </source>
</evidence>
<feature type="domain" description="Mor transcription activator" evidence="1">
    <location>
        <begin position="6"/>
        <end position="103"/>
    </location>
</feature>
<dbReference type="EMBL" id="FZOC01000001">
    <property type="protein sequence ID" value="SNR59507.1"/>
    <property type="molecule type" value="Genomic_DNA"/>
</dbReference>
<name>A0A238XKP1_9BACT</name>
<dbReference type="InterPro" id="IPR014875">
    <property type="entry name" value="Mor_transcription_activator"/>
</dbReference>
<dbReference type="InterPro" id="IPR052411">
    <property type="entry name" value="c-mor_Regulatory_Protein"/>
</dbReference>
<sequence length="104" mass="11846">MGVDVAELIRDMADKVAMRCTQEVQLQDEAAKQVGEIVSNLIIEEWGGQNIYVPISLASKRAKRNAMILEEFTGDNVSELARKYNLSVQAVYRIIKKERERCMQ</sequence>
<reference evidence="2 3" key="1">
    <citation type="submission" date="2017-06" db="EMBL/GenBank/DDBJ databases">
        <authorList>
            <person name="Kim H.J."/>
            <person name="Triplett B.A."/>
        </authorList>
    </citation>
    <scope>NUCLEOTIDE SEQUENCE [LARGE SCALE GENOMIC DNA]</scope>
    <source>
        <strain evidence="2 3">DSM 13116</strain>
    </source>
</reference>
<dbReference type="Pfam" id="PF08765">
    <property type="entry name" value="Mor"/>
    <property type="match status" value="1"/>
</dbReference>